<dbReference type="SUPFAM" id="SSF52402">
    <property type="entry name" value="Adenine nucleotide alpha hydrolases-like"/>
    <property type="match status" value="1"/>
</dbReference>
<protein>
    <submittedName>
        <fullName evidence="3">Universal stress protein</fullName>
    </submittedName>
</protein>
<keyword evidence="4" id="KW-1185">Reference proteome</keyword>
<evidence type="ECO:0000313" key="4">
    <source>
        <dbReference type="Proteomes" id="UP001595846"/>
    </source>
</evidence>
<gene>
    <name evidence="3" type="ORF">ACFOUR_00335</name>
</gene>
<feature type="domain" description="UspA" evidence="2">
    <location>
        <begin position="3"/>
        <end position="147"/>
    </location>
</feature>
<sequence length="147" mass="15506">MRYLVAVDDSNPADRALSYAAEISAAMDASLTVVHAVDPAVYDVGGSEPIAALSDADQRLIVENIADTETRGQAILDSALETIDGVDAEGELLYGDPDVVITDFADEQGFDTIFVGHQGRSRRAEAMLGSVAKAVVERATVPVTVVR</sequence>
<dbReference type="RefSeq" id="WP_256532242.1">
    <property type="nucleotide sequence ID" value="NZ_CP101824.1"/>
</dbReference>
<evidence type="ECO:0000256" key="1">
    <source>
        <dbReference type="ARBA" id="ARBA00008791"/>
    </source>
</evidence>
<dbReference type="InterPro" id="IPR006016">
    <property type="entry name" value="UspA"/>
</dbReference>
<dbReference type="AlphaFoldDB" id="A0ABD5NJM6"/>
<accession>A0ABD5NJM6</accession>
<dbReference type="GeneID" id="73905020"/>
<organism evidence="3 4">
    <name type="scientific">Halovivax cerinus</name>
    <dbReference type="NCBI Taxonomy" id="1487865"/>
    <lineage>
        <taxon>Archaea</taxon>
        <taxon>Methanobacteriati</taxon>
        <taxon>Methanobacteriota</taxon>
        <taxon>Stenosarchaea group</taxon>
        <taxon>Halobacteria</taxon>
        <taxon>Halobacteriales</taxon>
        <taxon>Natrialbaceae</taxon>
        <taxon>Halovivax</taxon>
    </lineage>
</organism>
<reference evidence="3 4" key="1">
    <citation type="journal article" date="2019" name="Int. J. Syst. Evol. Microbiol.">
        <title>The Global Catalogue of Microorganisms (GCM) 10K type strain sequencing project: providing services to taxonomists for standard genome sequencing and annotation.</title>
        <authorList>
            <consortium name="The Broad Institute Genomics Platform"/>
            <consortium name="The Broad Institute Genome Sequencing Center for Infectious Disease"/>
            <person name="Wu L."/>
            <person name="Ma J."/>
        </authorList>
    </citation>
    <scope>NUCLEOTIDE SEQUENCE [LARGE SCALE GENOMIC DNA]</scope>
    <source>
        <strain evidence="3 4">IBRC-M 10256</strain>
    </source>
</reference>
<dbReference type="Proteomes" id="UP001595846">
    <property type="component" value="Unassembled WGS sequence"/>
</dbReference>
<comment type="similarity">
    <text evidence="1">Belongs to the universal stress protein A family.</text>
</comment>
<dbReference type="Pfam" id="PF00582">
    <property type="entry name" value="Usp"/>
    <property type="match status" value="1"/>
</dbReference>
<dbReference type="EMBL" id="JBHSAQ010000001">
    <property type="protein sequence ID" value="MFC3956819.1"/>
    <property type="molecule type" value="Genomic_DNA"/>
</dbReference>
<dbReference type="PANTHER" id="PTHR46268">
    <property type="entry name" value="STRESS RESPONSE PROTEIN NHAX"/>
    <property type="match status" value="1"/>
</dbReference>
<evidence type="ECO:0000313" key="3">
    <source>
        <dbReference type="EMBL" id="MFC3956819.1"/>
    </source>
</evidence>
<dbReference type="CDD" id="cd00293">
    <property type="entry name" value="USP-like"/>
    <property type="match status" value="1"/>
</dbReference>
<dbReference type="PRINTS" id="PR01438">
    <property type="entry name" value="UNVRSLSTRESS"/>
</dbReference>
<comment type="caution">
    <text evidence="3">The sequence shown here is derived from an EMBL/GenBank/DDBJ whole genome shotgun (WGS) entry which is preliminary data.</text>
</comment>
<dbReference type="PANTHER" id="PTHR46268:SF6">
    <property type="entry name" value="UNIVERSAL STRESS PROTEIN UP12"/>
    <property type="match status" value="1"/>
</dbReference>
<name>A0ABD5NJM6_9EURY</name>
<dbReference type="Gene3D" id="3.40.50.620">
    <property type="entry name" value="HUPs"/>
    <property type="match status" value="1"/>
</dbReference>
<evidence type="ECO:0000259" key="2">
    <source>
        <dbReference type="Pfam" id="PF00582"/>
    </source>
</evidence>
<dbReference type="InterPro" id="IPR014729">
    <property type="entry name" value="Rossmann-like_a/b/a_fold"/>
</dbReference>
<proteinExistence type="inferred from homology"/>
<dbReference type="InterPro" id="IPR006015">
    <property type="entry name" value="Universal_stress_UspA"/>
</dbReference>